<protein>
    <submittedName>
        <fullName evidence="1">Uncharacterized protein</fullName>
    </submittedName>
</protein>
<proteinExistence type="predicted"/>
<keyword evidence="2" id="KW-1185">Reference proteome</keyword>
<sequence>MTGTVATYLGAKGRALSILQIALVVAPAFIIFGYNQAGIGGLLSEADWVKTFPEIDTVHSKGQDKKNKSTLQGFVVATFVLGAFVGSLSCSYTGDKFGRRNVIFFASVCSLIGEILEASSFGLPQTAVVLSS</sequence>
<evidence type="ECO:0000313" key="1">
    <source>
        <dbReference type="EMBL" id="KAJ2974887.1"/>
    </source>
</evidence>
<gene>
    <name evidence="1" type="ORF">NQ176_g5819</name>
</gene>
<reference evidence="1" key="1">
    <citation type="submission" date="2022-08" db="EMBL/GenBank/DDBJ databases">
        <title>Genome Sequence of Lecanicillium fungicola.</title>
        <authorList>
            <person name="Buettner E."/>
        </authorList>
    </citation>
    <scope>NUCLEOTIDE SEQUENCE</scope>
    <source>
        <strain evidence="1">Babe33</strain>
    </source>
</reference>
<evidence type="ECO:0000313" key="2">
    <source>
        <dbReference type="Proteomes" id="UP001143910"/>
    </source>
</evidence>
<comment type="caution">
    <text evidence="1">The sequence shown here is derived from an EMBL/GenBank/DDBJ whole genome shotgun (WGS) entry which is preliminary data.</text>
</comment>
<organism evidence="1 2">
    <name type="scientific">Zarea fungicola</name>
    <dbReference type="NCBI Taxonomy" id="93591"/>
    <lineage>
        <taxon>Eukaryota</taxon>
        <taxon>Fungi</taxon>
        <taxon>Dikarya</taxon>
        <taxon>Ascomycota</taxon>
        <taxon>Pezizomycotina</taxon>
        <taxon>Sordariomycetes</taxon>
        <taxon>Hypocreomycetidae</taxon>
        <taxon>Hypocreales</taxon>
        <taxon>Cordycipitaceae</taxon>
        <taxon>Zarea</taxon>
    </lineage>
</organism>
<dbReference type="Proteomes" id="UP001143910">
    <property type="component" value="Unassembled WGS sequence"/>
</dbReference>
<dbReference type="EMBL" id="JANJQO010000775">
    <property type="protein sequence ID" value="KAJ2974887.1"/>
    <property type="molecule type" value="Genomic_DNA"/>
</dbReference>
<accession>A0ACC1N6H6</accession>
<name>A0ACC1N6H6_9HYPO</name>